<sequence>MGSSNLCKRFQNNCLFLAESCRPTYRYTAVNLSMCSGIAVGAQRRCTGLASNSSNTNTLPITIIRG</sequence>
<protein>
    <submittedName>
        <fullName evidence="1">CG13170</fullName>
    </submittedName>
</protein>
<name>A0A0M4EVE9_DROBS</name>
<reference evidence="1 2" key="1">
    <citation type="submission" date="2015-08" db="EMBL/GenBank/DDBJ databases">
        <title>Ancestral chromatin configuration constrains chromatin evolution on differentiating sex chromosomes in Drosophila.</title>
        <authorList>
            <person name="Zhou Q."/>
            <person name="Bachtrog D."/>
        </authorList>
    </citation>
    <scope>NUCLEOTIDE SEQUENCE [LARGE SCALE GENOMIC DNA]</scope>
    <source>
        <tissue evidence="1">Whole larvae</tissue>
    </source>
</reference>
<evidence type="ECO:0000313" key="1">
    <source>
        <dbReference type="EMBL" id="ALC41837.1"/>
    </source>
</evidence>
<accession>A0A0M4EVE9</accession>
<dbReference type="Proteomes" id="UP000494163">
    <property type="component" value="Chromosome 2R"/>
</dbReference>
<dbReference type="AlphaFoldDB" id="A0A0M4EVE9"/>
<keyword evidence="2" id="KW-1185">Reference proteome</keyword>
<dbReference type="OrthoDB" id="8066575at2759"/>
<organism evidence="1 2">
    <name type="scientific">Drosophila busckii</name>
    <name type="common">Fruit fly</name>
    <dbReference type="NCBI Taxonomy" id="30019"/>
    <lineage>
        <taxon>Eukaryota</taxon>
        <taxon>Metazoa</taxon>
        <taxon>Ecdysozoa</taxon>
        <taxon>Arthropoda</taxon>
        <taxon>Hexapoda</taxon>
        <taxon>Insecta</taxon>
        <taxon>Pterygota</taxon>
        <taxon>Neoptera</taxon>
        <taxon>Endopterygota</taxon>
        <taxon>Diptera</taxon>
        <taxon>Brachycera</taxon>
        <taxon>Muscomorpha</taxon>
        <taxon>Ephydroidea</taxon>
        <taxon>Drosophilidae</taxon>
        <taxon>Drosophila</taxon>
    </lineage>
</organism>
<proteinExistence type="predicted"/>
<dbReference type="EMBL" id="CP012524">
    <property type="protein sequence ID" value="ALC41837.1"/>
    <property type="molecule type" value="Genomic_DNA"/>
</dbReference>
<gene>
    <name evidence="1" type="ORF">Dbus_chr2Rg1416</name>
</gene>
<evidence type="ECO:0000313" key="2">
    <source>
        <dbReference type="Proteomes" id="UP000494163"/>
    </source>
</evidence>